<dbReference type="AlphaFoldDB" id="A0A0E9TF52"/>
<reference evidence="2" key="2">
    <citation type="journal article" date="2015" name="Fish Shellfish Immunol.">
        <title>Early steps in the European eel (Anguilla anguilla)-Vibrio vulnificus interaction in the gills: Role of the RtxA13 toxin.</title>
        <authorList>
            <person name="Callol A."/>
            <person name="Pajuelo D."/>
            <person name="Ebbesson L."/>
            <person name="Teles M."/>
            <person name="MacKenzie S."/>
            <person name="Amaro C."/>
        </authorList>
    </citation>
    <scope>NUCLEOTIDE SEQUENCE</scope>
</reference>
<evidence type="ECO:0000313" key="2">
    <source>
        <dbReference type="EMBL" id="JAH52279.1"/>
    </source>
</evidence>
<accession>A0A0E9TF52</accession>
<organism evidence="2">
    <name type="scientific">Anguilla anguilla</name>
    <name type="common">European freshwater eel</name>
    <name type="synonym">Muraena anguilla</name>
    <dbReference type="NCBI Taxonomy" id="7936"/>
    <lineage>
        <taxon>Eukaryota</taxon>
        <taxon>Metazoa</taxon>
        <taxon>Chordata</taxon>
        <taxon>Craniata</taxon>
        <taxon>Vertebrata</taxon>
        <taxon>Euteleostomi</taxon>
        <taxon>Actinopterygii</taxon>
        <taxon>Neopterygii</taxon>
        <taxon>Teleostei</taxon>
        <taxon>Anguilliformes</taxon>
        <taxon>Anguillidae</taxon>
        <taxon>Anguilla</taxon>
    </lineage>
</organism>
<evidence type="ECO:0000256" key="1">
    <source>
        <dbReference type="SAM" id="MobiDB-lite"/>
    </source>
</evidence>
<dbReference type="EMBL" id="GBXM01056298">
    <property type="protein sequence ID" value="JAH52279.1"/>
    <property type="molecule type" value="Transcribed_RNA"/>
</dbReference>
<protein>
    <submittedName>
        <fullName evidence="2">Uncharacterized protein</fullName>
    </submittedName>
</protein>
<proteinExistence type="predicted"/>
<name>A0A0E9TF52_ANGAN</name>
<sequence length="60" mass="6694">MTSPQIRNPSVGEASAPLESTLRLRAMHSDHDSFKIMRQCPARGDNTADISNLDKERKVI</sequence>
<reference evidence="2" key="1">
    <citation type="submission" date="2014-11" db="EMBL/GenBank/DDBJ databases">
        <authorList>
            <person name="Amaro Gonzalez C."/>
        </authorList>
    </citation>
    <scope>NUCLEOTIDE SEQUENCE</scope>
</reference>
<feature type="region of interest" description="Disordered" evidence="1">
    <location>
        <begin position="39"/>
        <end position="60"/>
    </location>
</feature>